<dbReference type="Proteomes" id="UP000192783">
    <property type="component" value="Unassembled WGS sequence"/>
</dbReference>
<evidence type="ECO:0000313" key="2">
    <source>
        <dbReference type="Proteomes" id="UP000192783"/>
    </source>
</evidence>
<name>A0A1W1XVY2_9BACT</name>
<dbReference type="AlphaFoldDB" id="A0A1W1XVY2"/>
<gene>
    <name evidence="1" type="ORF">SAMN02746041_03175</name>
</gene>
<evidence type="ECO:0000313" key="1">
    <source>
        <dbReference type="EMBL" id="SMC28093.1"/>
    </source>
</evidence>
<dbReference type="RefSeq" id="WP_084059056.1">
    <property type="nucleotide sequence ID" value="NZ_FWXF01000027.1"/>
</dbReference>
<organism evidence="1 2">
    <name type="scientific">Desulfacinum hydrothermale DSM 13146</name>
    <dbReference type="NCBI Taxonomy" id="1121390"/>
    <lineage>
        <taxon>Bacteria</taxon>
        <taxon>Pseudomonadati</taxon>
        <taxon>Thermodesulfobacteriota</taxon>
        <taxon>Syntrophobacteria</taxon>
        <taxon>Syntrophobacterales</taxon>
        <taxon>Syntrophobacteraceae</taxon>
        <taxon>Desulfacinum</taxon>
    </lineage>
</organism>
<reference evidence="1 2" key="1">
    <citation type="submission" date="2017-04" db="EMBL/GenBank/DDBJ databases">
        <authorList>
            <person name="Afonso C.L."/>
            <person name="Miller P.J."/>
            <person name="Scott M.A."/>
            <person name="Spackman E."/>
            <person name="Goraichik I."/>
            <person name="Dimitrov K.M."/>
            <person name="Suarez D.L."/>
            <person name="Swayne D.E."/>
        </authorList>
    </citation>
    <scope>NUCLEOTIDE SEQUENCE [LARGE SCALE GENOMIC DNA]</scope>
    <source>
        <strain evidence="1 2">DSM 13146</strain>
    </source>
</reference>
<protein>
    <submittedName>
        <fullName evidence="1">Uncharacterized protein</fullName>
    </submittedName>
</protein>
<dbReference type="EMBL" id="FWXF01000027">
    <property type="protein sequence ID" value="SMC28093.1"/>
    <property type="molecule type" value="Genomic_DNA"/>
</dbReference>
<proteinExistence type="predicted"/>
<accession>A0A1W1XVY2</accession>
<keyword evidence="2" id="KW-1185">Reference proteome</keyword>
<sequence>MFGNLFKIFSDRSFHNWRRLLPLGRDFNDDDFEICTPSVNPATGSLMGSSDVIDVDDNPFGFDFSETDLFTENTFDSDSNLFETDDMFHNDLFSSDDSGDFDLFGDDACENDLSDSDIWSDDFGVGDDLFGSTGMGIDDW</sequence>